<dbReference type="GO" id="GO:0006633">
    <property type="term" value="P:fatty acid biosynthetic process"/>
    <property type="evidence" value="ECO:0007669"/>
    <property type="project" value="TreeGrafter"/>
</dbReference>
<evidence type="ECO:0000256" key="2">
    <source>
        <dbReference type="ARBA" id="ARBA00022450"/>
    </source>
</evidence>
<evidence type="ECO:0000259" key="12">
    <source>
        <dbReference type="PROSITE" id="PS52019"/>
    </source>
</evidence>
<keyword evidence="6" id="KW-0511">Multifunctional enzyme</keyword>
<dbReference type="SMART" id="SM00827">
    <property type="entry name" value="PKS_AT"/>
    <property type="match status" value="1"/>
</dbReference>
<dbReference type="InterPro" id="IPR016036">
    <property type="entry name" value="Malonyl_transacylase_ACP-bd"/>
</dbReference>
<dbReference type="Gene3D" id="3.30.70.3290">
    <property type="match status" value="1"/>
</dbReference>
<feature type="region of interest" description="N-terminal hotdog fold" evidence="9">
    <location>
        <begin position="968"/>
        <end position="1107"/>
    </location>
</feature>
<dbReference type="InterPro" id="IPR000542">
    <property type="entry name" value="Carn_acyl_trans"/>
</dbReference>
<dbReference type="GO" id="GO:1901336">
    <property type="term" value="P:lactone biosynthetic process"/>
    <property type="evidence" value="ECO:0007669"/>
    <property type="project" value="UniProtKB-ARBA"/>
</dbReference>
<dbReference type="SMART" id="SM00825">
    <property type="entry name" value="PKS_KS"/>
    <property type="match status" value="1"/>
</dbReference>
<sequence>MTNQVPIPIAVVGIGCRFPGGANSPQKLWQMLSEGRSGWSEVPHDRWNSNSFHHPSAEAKDGFDVHGGHFLDQDISVFEPSFFGISANEAESMDPQQRILLETTYEALENAGIPQEKIRGSDTGVYVGYFARDYDRMVFKDTSDLPKQHITGGGDAIVSNRISYVFDLKGPSMTIDTGCSGSLVALHLACQSLRAGESAMSIVGGVNLHLSPDYDVMMSFVNVLNKDGKCYAFDSRGSGYGRGEGSATIVLKRLDEALANGDSIRGVIRNTGINQDGKTNGISLPNKEAQKGLIRSVYQSSGLDPYDTGYVEAHGTGTVVGDQAEVDSIAELFTGYGKQDDEIFVGSVKTNLGHLEAASGLAGLIKTLLVLEKGLIPPNLNLQKEKEGLHLETRKIKVPLKLERWSKSGIRRASVNSYGYGGTNCHAILEAVPTANVNGFKVEVASKSSNGTLSNGFHTETVSVNGNGILSNGFHKETVQINSNKSLVPVRNNTLYKITDQTSKGAQLFVLTSKSQKSLPVIAENLRRVLASYPGDNAYLKDLAYTLSCRRSLLQWRCCVIATNHQELVAALDPTKLRIFKSNIDVRVFIFTGQGVQWPTMGRDLITRYSTFRESLDTSANILRVLGADWDLIDELTKDTSSRVNESEISQPVTTAIQVALVDLLAAFNIKPQEVLGHSSGEIGAAYAAGVLSHEAALTVSYRRGFVATACRRAVSGGGAMLAAGIGEDEINSYIERLRAGIVCVACMNSPSSTTISGDTAAIDELHAHLDEAGIFNRKLKVDVAYHSHHMRGFANQYLQSIEGLVAKNPSPGVKFFSSVTGKQKVSGFGAEYWMENLVSQVKFSIALEELSRSQHTGATFIEIGPHSALQGPIRQIMTQPNLESYKYSYFPTLLRNNDGVRTLLDLSKHLFESGCLINLGVINSLNDSKHRYAVVKDLAPYAWDHSVKYWRESRLSKDHRLRPHPYHDLLGLRIVSSTVNEPIWRHIINADRLPWLRDHVVDDSVIFPGSGYLCMAIEAIRQITQDRRVAGTVLNYIFKDVSFRKALIVPDSPGSVEMLLALTPSIKTVADRNSTMREEFRISSLAADGSWREHCNGLVSVEFDATNVDEVEGQRETHLSVIGEQEQLRDTEDNTPTVVNTVAMYEDLAANGNTYGPSFALVKQLRLGQHQGLATIEIPDVQAIMPSHFFQPHVIHPTTLDALMQIEVPLFNQHCGFGAVMPVFFEDLAISADIVNTPGSNLTAMTKVFPAGSKSLTFDSTVFQTRGDVQTAVVKLTHGELQRIGRPASTADQTSNLRMNYNIEWNQDVNFLTQETIQITPRETPENEVSPQQRMESLDRAASLYISECLNQIGAIDPAISKLHLLALFDWMKRYTASEDSKLLIDNISSSDKASLFAQLAALGAEGEMLSRLGGNLQSILQGKLDALSLMLDEDLLYRVYAENMSIQRCYLHMADYLKLLSVKEPFIRVLEIGAGTGSATVHILDVLSHEQGVWLDRYDFTDISSGFFEKAKPKFEKYAGYMEYKTLDIENDPAKQGFEIGTYDLVIASNVLHATSRIDATLSNVRKLLKPGGRLILVELTKLRPYLNITFGTLSGWWAGVEDGRKDCPLLSLDRWDKALAKNSFNGVEVAVNDYKGSAQTGALIVSKATSDLDSTILAPVEVICGSASTHLQAFAGELVSAFEKVGYPATAKTWPSQVQRDVIYIVIDDGAKPLLVHPSREQFYQIITLTTSADSVLWISAHEDASTKSNAETGLITGLARVARTENTEMKFVVVHIQQNIVEERDNVVSALSKLVRSTFGATPEGEKSTETEFLYRDSQLHIPRVLPNTAFDQWMDAGKEKKDMGSFHQPSRFLKLHVETPGLLDSLVFLNDDLVQEPIRPDEIEIETKAHGVNFKDVYIALGQMKPAERMTGESSGFVTRVGSDFETKFKVGDRVCGWGSLSPFATRSRVLGNCAYPLPDYMSFTSAASIPVVFLTAYIGLVRIAKLQKGQVVLIHAASGGVGQAAIMIAQHIGATIIATVGSISKSELLSGKYGIPKSHIFSSRLRTFKQGILRLTQGRGVDVVLNSLSGDYLHDTWAGIAPCGTFVEIGKADIVKRNQLSMAPFDKMVIFASLDLGVMKDYRSLELASAFAEVMSLFEKGLLKPVEPINVFNIGNIEEAFRFIQARKHRGKVVLSSGDDAMVKIMSARPPLRLKSDATFVIAGGLGDLGRRICHFLAQHGAKHIVTLSRRNLDAAVRRVFEEEIRAFGAEVHILACDVNDSERVQEIASECAATLPLVRGIIQAAMVLRDRALNKMEYDEFMTAFKPKFDGTRHLRQAFQNPNLENFIMLSSVAAILGNPGQGNYAAGCAYEDALANSQTESNTHFISLNLGLVEGSDIDTPERRAYLLAQGAAPVRMNELFSLLEYSLSSQAREDKCNQIISRLDRDSLSQRLGKLLKFPMLNHLQRATNTKDSRATATVSMDVAGFIGAAKAAEEVNDIVSNAIVSKISSLVALEAEDISMDVTMAEFGLDSLVAIELKNWIARNLQAQIQTIEILDMPSIRHLATTVIERSALVTKPVQAAAAEVQLEEVETANTISPNTRHPLTCCRAAKEVRKLPLHGLEQILQSYLLGIRHLVTDEEYTNSVEATEEFQQPGSPGQLLYSQLMKMKDDPAVENWMEDLYLQSMYLSRRSPTALYYDIMGTFGAVTVLHTQAERAAVISVTAFKFKQDLGANAVSPVCLNEMPLCMDSQDWLFNATRVPLPGSDEVVKYKDPEYDYLIVLRLGHFFKVPLTEGNRNSSIEQLRASFQSILDLELEDCWVGILTADERDSWATIRNKLVSLDPENEQAIRVIDGASFLICLDHVSPATPEDRIRNFMMDRGINRWHDKSLQFLIASNASTGFIGDHTKLDGGSVHQLLGSIKKAIFTYEPTGSACDNSPSLFEEVVFKTSPDIEFEIRRMRKTWLDQCADIDYANLEYTGFGATYLKDRRCNPQSGFEVVAQLASRMIFGRFEACWQPVNMAHYHKGRTEIIQTMTSTMSSFITSALASPPPRPDPALKTLFFAATREHSTSMALAQKGHGYHRTLTAMEMLAKQQGGKIPSLYSDLAWCKTGPENIMTGPRDGLFTEVASVWPKRESLFVNYEVGDDRARFSVVGHGGRAHEYCKLLEKAAGIVKSILDEE</sequence>
<dbReference type="InterPro" id="IPR016035">
    <property type="entry name" value="Acyl_Trfase/lysoPLipase"/>
</dbReference>
<dbReference type="PANTHER" id="PTHR43775:SF22">
    <property type="entry name" value="SYNTHASE, PUTATIVE (JCVI)-RELATED"/>
    <property type="match status" value="1"/>
</dbReference>
<dbReference type="CDD" id="cd05195">
    <property type="entry name" value="enoyl_red"/>
    <property type="match status" value="1"/>
</dbReference>
<comment type="similarity">
    <text evidence="1">Belongs to the carnitine/choline acetyltransferase family.</text>
</comment>
<dbReference type="Gene3D" id="3.40.47.10">
    <property type="match status" value="1"/>
</dbReference>
<dbReference type="Proteomes" id="UP000184330">
    <property type="component" value="Unassembled WGS sequence"/>
</dbReference>
<dbReference type="EMBL" id="FJOG01000017">
    <property type="protein sequence ID" value="CZR60866.1"/>
    <property type="molecule type" value="Genomic_DNA"/>
</dbReference>
<dbReference type="SUPFAM" id="SSF52777">
    <property type="entry name" value="CoA-dependent acyltransferases"/>
    <property type="match status" value="2"/>
</dbReference>
<dbReference type="Pfam" id="PF08659">
    <property type="entry name" value="KR"/>
    <property type="match status" value="1"/>
</dbReference>
<dbReference type="Pfam" id="PF14765">
    <property type="entry name" value="PS-DH"/>
    <property type="match status" value="1"/>
</dbReference>
<evidence type="ECO:0000256" key="6">
    <source>
        <dbReference type="ARBA" id="ARBA00023268"/>
    </source>
</evidence>
<dbReference type="SUPFAM" id="SSF55048">
    <property type="entry name" value="Probable ACP-binding domain of malonyl-CoA ACP transacylase"/>
    <property type="match status" value="1"/>
</dbReference>
<dbReference type="GO" id="GO:0016491">
    <property type="term" value="F:oxidoreductase activity"/>
    <property type="evidence" value="ECO:0007669"/>
    <property type="project" value="InterPro"/>
</dbReference>
<keyword evidence="3" id="KW-0597">Phosphoprotein</keyword>
<dbReference type="CDD" id="cd00833">
    <property type="entry name" value="PKS"/>
    <property type="match status" value="1"/>
</dbReference>
<feature type="region of interest" description="C-terminal hotdog fold" evidence="9">
    <location>
        <begin position="1134"/>
        <end position="1291"/>
    </location>
</feature>
<dbReference type="InterPro" id="IPR009081">
    <property type="entry name" value="PP-bd_ACP"/>
</dbReference>
<protein>
    <submittedName>
        <fullName evidence="13">Related to polyketide synthase</fullName>
    </submittedName>
</protein>
<dbReference type="InterPro" id="IPR029063">
    <property type="entry name" value="SAM-dependent_MTases_sf"/>
</dbReference>
<dbReference type="InterPro" id="IPR001227">
    <property type="entry name" value="Ac_transferase_dom_sf"/>
</dbReference>
<dbReference type="InterPro" id="IPR036736">
    <property type="entry name" value="ACP-like_sf"/>
</dbReference>
<dbReference type="PROSITE" id="PS00440">
    <property type="entry name" value="ACYLTRANSF_C_2"/>
    <property type="match status" value="1"/>
</dbReference>
<feature type="domain" description="Ketosynthase family 3 (KS3)" evidence="11">
    <location>
        <begin position="6"/>
        <end position="431"/>
    </location>
</feature>
<evidence type="ECO:0000256" key="3">
    <source>
        <dbReference type="ARBA" id="ARBA00022553"/>
    </source>
</evidence>
<dbReference type="InterPro" id="IPR014031">
    <property type="entry name" value="Ketoacyl_synth_C"/>
</dbReference>
<dbReference type="InterPro" id="IPR011032">
    <property type="entry name" value="GroES-like_sf"/>
</dbReference>
<dbReference type="SUPFAM" id="SSF50129">
    <property type="entry name" value="GroES-like"/>
    <property type="match status" value="1"/>
</dbReference>
<dbReference type="Gene3D" id="3.40.50.720">
    <property type="entry name" value="NAD(P)-binding Rossmann-like Domain"/>
    <property type="match status" value="1"/>
</dbReference>
<dbReference type="InterPro" id="IPR050091">
    <property type="entry name" value="PKS_NRPS_Biosynth_Enz"/>
</dbReference>
<dbReference type="SMART" id="SM00823">
    <property type="entry name" value="PKS_PP"/>
    <property type="match status" value="1"/>
</dbReference>
<dbReference type="Gene3D" id="3.10.129.110">
    <property type="entry name" value="Polyketide synthase dehydratase"/>
    <property type="match status" value="1"/>
</dbReference>
<organism evidence="13 14">
    <name type="scientific">Phialocephala subalpina</name>
    <dbReference type="NCBI Taxonomy" id="576137"/>
    <lineage>
        <taxon>Eukaryota</taxon>
        <taxon>Fungi</taxon>
        <taxon>Dikarya</taxon>
        <taxon>Ascomycota</taxon>
        <taxon>Pezizomycotina</taxon>
        <taxon>Leotiomycetes</taxon>
        <taxon>Helotiales</taxon>
        <taxon>Mollisiaceae</taxon>
        <taxon>Phialocephala</taxon>
        <taxon>Phialocephala fortinii species complex</taxon>
    </lineage>
</organism>
<dbReference type="Gene3D" id="3.90.180.10">
    <property type="entry name" value="Medium-chain alcohol dehydrogenases, catalytic domain"/>
    <property type="match status" value="1"/>
</dbReference>
<dbReference type="PROSITE" id="PS50075">
    <property type="entry name" value="CARRIER"/>
    <property type="match status" value="1"/>
</dbReference>
<evidence type="ECO:0000313" key="14">
    <source>
        <dbReference type="Proteomes" id="UP000184330"/>
    </source>
</evidence>
<dbReference type="Pfam" id="PF23114">
    <property type="entry name" value="NAD-bd_HRPKS_sdrA"/>
    <property type="match status" value="1"/>
</dbReference>
<dbReference type="InterPro" id="IPR013968">
    <property type="entry name" value="PKS_KR"/>
</dbReference>
<dbReference type="InterPro" id="IPR042231">
    <property type="entry name" value="Cho/carn_acyl_trans_2"/>
</dbReference>
<keyword evidence="7" id="KW-0012">Acyltransferase</keyword>
<keyword evidence="5" id="KW-0521">NADP</keyword>
<dbReference type="PROSITE" id="PS52004">
    <property type="entry name" value="KS3_2"/>
    <property type="match status" value="1"/>
</dbReference>
<proteinExistence type="inferred from homology"/>
<dbReference type="GO" id="GO:0031177">
    <property type="term" value="F:phosphopantetheine binding"/>
    <property type="evidence" value="ECO:0007669"/>
    <property type="project" value="InterPro"/>
</dbReference>
<dbReference type="InterPro" id="IPR049551">
    <property type="entry name" value="PKS_DH_C"/>
</dbReference>
<dbReference type="Pfam" id="PF00698">
    <property type="entry name" value="Acyl_transf_1"/>
    <property type="match status" value="1"/>
</dbReference>
<dbReference type="SMART" id="SM00826">
    <property type="entry name" value="PKS_DH"/>
    <property type="match status" value="1"/>
</dbReference>
<dbReference type="Pfam" id="PF08240">
    <property type="entry name" value="ADH_N"/>
    <property type="match status" value="1"/>
</dbReference>
<dbReference type="FunFam" id="3.40.50.720:FF:000209">
    <property type="entry name" value="Polyketide synthase Pks12"/>
    <property type="match status" value="1"/>
</dbReference>
<dbReference type="InterPro" id="IPR036291">
    <property type="entry name" value="NAD(P)-bd_dom_sf"/>
</dbReference>
<dbReference type="InterPro" id="IPR016039">
    <property type="entry name" value="Thiolase-like"/>
</dbReference>
<dbReference type="InterPro" id="IPR020807">
    <property type="entry name" value="PKS_DH"/>
</dbReference>
<reference evidence="13 14" key="1">
    <citation type="submission" date="2016-03" db="EMBL/GenBank/DDBJ databases">
        <authorList>
            <person name="Ploux O."/>
        </authorList>
    </citation>
    <scope>NUCLEOTIDE SEQUENCE [LARGE SCALE GENOMIC DNA]</scope>
    <source>
        <strain evidence="13 14">UAMH 11012</strain>
    </source>
</reference>
<dbReference type="Pfam" id="PF22621">
    <property type="entry name" value="CurL-like_PKS_C"/>
    <property type="match status" value="1"/>
</dbReference>
<feature type="active site" description="Proton acceptor; for dehydratase activity" evidence="9">
    <location>
        <position position="1000"/>
    </location>
</feature>
<feature type="active site" description="Proton acceptor" evidence="8">
    <location>
        <position position="2897"/>
    </location>
</feature>
<dbReference type="InterPro" id="IPR049552">
    <property type="entry name" value="PKS_DH_N"/>
</dbReference>
<dbReference type="Gene3D" id="3.30.559.70">
    <property type="entry name" value="Choline/Carnitine o-acyltransferase, domain 2"/>
    <property type="match status" value="1"/>
</dbReference>
<dbReference type="Pfam" id="PF13602">
    <property type="entry name" value="ADH_zinc_N_2"/>
    <property type="match status" value="1"/>
</dbReference>
<dbReference type="Pfam" id="PF23297">
    <property type="entry name" value="ACP_SdgA_C"/>
    <property type="match status" value="1"/>
</dbReference>
<gene>
    <name evidence="13" type="ORF">PAC_10762</name>
</gene>
<dbReference type="SUPFAM" id="SSF51735">
    <property type="entry name" value="NAD(P)-binding Rossmann-fold domains"/>
    <property type="match status" value="2"/>
</dbReference>
<dbReference type="InterPro" id="IPR013154">
    <property type="entry name" value="ADH-like_N"/>
</dbReference>
<dbReference type="PROSITE" id="PS52019">
    <property type="entry name" value="PKS_MFAS_DH"/>
    <property type="match status" value="1"/>
</dbReference>
<dbReference type="STRING" id="576137.A0A1L7X771"/>
<dbReference type="SMART" id="SM00829">
    <property type="entry name" value="PKS_ER"/>
    <property type="match status" value="1"/>
</dbReference>
<dbReference type="SUPFAM" id="SSF53901">
    <property type="entry name" value="Thiolase-like"/>
    <property type="match status" value="1"/>
</dbReference>
<keyword evidence="2" id="KW-0596">Phosphopantetheine</keyword>
<dbReference type="Gene3D" id="1.10.1200.10">
    <property type="entry name" value="ACP-like"/>
    <property type="match status" value="1"/>
</dbReference>
<dbReference type="PANTHER" id="PTHR43775">
    <property type="entry name" value="FATTY ACID SYNTHASE"/>
    <property type="match status" value="1"/>
</dbReference>
<dbReference type="Pfam" id="PF21089">
    <property type="entry name" value="PKS_DH_N"/>
    <property type="match status" value="1"/>
</dbReference>
<evidence type="ECO:0000313" key="13">
    <source>
        <dbReference type="EMBL" id="CZR60866.1"/>
    </source>
</evidence>
<evidence type="ECO:0000256" key="4">
    <source>
        <dbReference type="ARBA" id="ARBA00022679"/>
    </source>
</evidence>
<dbReference type="SUPFAM" id="SSF47336">
    <property type="entry name" value="ACP-like"/>
    <property type="match status" value="1"/>
</dbReference>
<evidence type="ECO:0000256" key="8">
    <source>
        <dbReference type="PIRSR" id="PIRSR600542-1"/>
    </source>
</evidence>
<dbReference type="Pfam" id="PF00109">
    <property type="entry name" value="ketoacyl-synt"/>
    <property type="match status" value="1"/>
</dbReference>
<accession>A0A1L7X771</accession>
<dbReference type="InterPro" id="IPR056501">
    <property type="entry name" value="NAD-bd_HRPKS_sdrA"/>
</dbReference>
<dbReference type="GO" id="GO:0004312">
    <property type="term" value="F:fatty acid synthase activity"/>
    <property type="evidence" value="ECO:0007669"/>
    <property type="project" value="TreeGrafter"/>
</dbReference>
<dbReference type="InterPro" id="IPR020841">
    <property type="entry name" value="PKS_Beta-ketoAc_synthase_dom"/>
</dbReference>
<feature type="active site" description="Proton donor; for dehydratase activity" evidence="9">
    <location>
        <position position="1202"/>
    </location>
</feature>
<dbReference type="InterPro" id="IPR023213">
    <property type="entry name" value="CAT-like_dom_sf"/>
</dbReference>
<dbReference type="InterPro" id="IPR057326">
    <property type="entry name" value="KR_dom"/>
</dbReference>
<dbReference type="Pfam" id="PF02801">
    <property type="entry name" value="Ketoacyl-synt_C"/>
    <property type="match status" value="1"/>
</dbReference>
<dbReference type="SUPFAM" id="SSF53335">
    <property type="entry name" value="S-adenosyl-L-methionine-dependent methyltransferases"/>
    <property type="match status" value="1"/>
</dbReference>
<feature type="domain" description="PKS/mFAS DH" evidence="12">
    <location>
        <begin position="968"/>
        <end position="1291"/>
    </location>
</feature>
<dbReference type="InterPro" id="IPR049900">
    <property type="entry name" value="PKS_mFAS_DH"/>
</dbReference>
<dbReference type="InterPro" id="IPR020843">
    <property type="entry name" value="ER"/>
</dbReference>
<keyword evidence="14" id="KW-1185">Reference proteome</keyword>
<dbReference type="GO" id="GO:0044550">
    <property type="term" value="P:secondary metabolite biosynthetic process"/>
    <property type="evidence" value="ECO:0007669"/>
    <property type="project" value="TreeGrafter"/>
</dbReference>
<evidence type="ECO:0000259" key="11">
    <source>
        <dbReference type="PROSITE" id="PS52004"/>
    </source>
</evidence>
<dbReference type="Pfam" id="PF08242">
    <property type="entry name" value="Methyltransf_12"/>
    <property type="match status" value="1"/>
</dbReference>
<dbReference type="InterPro" id="IPR013217">
    <property type="entry name" value="Methyltransf_12"/>
</dbReference>
<feature type="domain" description="Carrier" evidence="10">
    <location>
        <begin position="2483"/>
        <end position="2561"/>
    </location>
</feature>
<evidence type="ECO:0000259" key="10">
    <source>
        <dbReference type="PROSITE" id="PS50075"/>
    </source>
</evidence>
<dbReference type="InterPro" id="IPR014043">
    <property type="entry name" value="Acyl_transferase_dom"/>
</dbReference>
<dbReference type="Gene3D" id="3.30.559.10">
    <property type="entry name" value="Chloramphenicol acetyltransferase-like domain"/>
    <property type="match status" value="1"/>
</dbReference>
<dbReference type="OrthoDB" id="329835at2759"/>
<dbReference type="Gene3D" id="3.40.366.10">
    <property type="entry name" value="Malonyl-Coenzyme A Acyl Carrier Protein, domain 2"/>
    <property type="match status" value="1"/>
</dbReference>
<dbReference type="Gene3D" id="3.40.50.150">
    <property type="entry name" value="Vaccinia Virus protein VP39"/>
    <property type="match status" value="1"/>
</dbReference>
<dbReference type="InterPro" id="IPR042104">
    <property type="entry name" value="PKS_dehydratase_sf"/>
</dbReference>
<evidence type="ECO:0000256" key="5">
    <source>
        <dbReference type="ARBA" id="ARBA00022857"/>
    </source>
</evidence>
<evidence type="ECO:0000256" key="9">
    <source>
        <dbReference type="PROSITE-ProRule" id="PRU01363"/>
    </source>
</evidence>
<dbReference type="Pfam" id="PF00755">
    <property type="entry name" value="Carn_acyltransf"/>
    <property type="match status" value="1"/>
</dbReference>
<evidence type="ECO:0000256" key="1">
    <source>
        <dbReference type="ARBA" id="ARBA00005232"/>
    </source>
</evidence>
<dbReference type="CDD" id="cd02440">
    <property type="entry name" value="AdoMet_MTases"/>
    <property type="match status" value="1"/>
</dbReference>
<keyword evidence="4" id="KW-0808">Transferase</keyword>
<dbReference type="InterPro" id="IPR014030">
    <property type="entry name" value="Ketoacyl_synth_N"/>
</dbReference>
<name>A0A1L7X771_9HELO</name>
<dbReference type="InterPro" id="IPR039551">
    <property type="entry name" value="Cho/carn_acyl_trans"/>
</dbReference>
<dbReference type="SUPFAM" id="SSF52151">
    <property type="entry name" value="FabD/lysophospholipase-like"/>
    <property type="match status" value="1"/>
</dbReference>
<dbReference type="InterPro" id="IPR020806">
    <property type="entry name" value="PKS_PP-bd"/>
</dbReference>
<dbReference type="SMART" id="SM00822">
    <property type="entry name" value="PKS_KR"/>
    <property type="match status" value="1"/>
</dbReference>
<evidence type="ECO:0000256" key="7">
    <source>
        <dbReference type="ARBA" id="ARBA00023315"/>
    </source>
</evidence>